<name>A0A2U1CKF1_9BURK</name>
<dbReference type="STRING" id="1231391.GCA_000308195_02298"/>
<dbReference type="AlphaFoldDB" id="A0A2U1CKF1"/>
<sequence>MRHWSLADAAVALFSALLARLDRRLFMPARADYYEFLSAVIKGAKGRHTLRDIFDRDARRYAGTVRGRLSSAWSRGYPAAGGDLYATWLGCFPASELAIIRVAQLSGNETLVHTLADLAHALRLSKRSRHIVWVTVWSGVLSLCVLAATIMAVPQFTVPRLAQLFGALPFDYFGYWTQALFAFAALVRAAWAPVLAALLAGVAMLCWSIPNLTGALRNLLDQVSIWKIHRCLGALRFMSVLTVVLQRQGASSTQLRTAVALLCAGASPWMRGHLEGMLDRIDHGLVGAETFDTGLLDRDLYWYLQDMAEARGLVRALVLLRDRLDGRVLPQVARQAQVLRWALLVCCVAGMLALGLWHYVVIDELRRSLMIFHASQ</sequence>
<evidence type="ECO:0000313" key="2">
    <source>
        <dbReference type="EMBL" id="PVY61471.1"/>
    </source>
</evidence>
<evidence type="ECO:0000256" key="1">
    <source>
        <dbReference type="SAM" id="Phobius"/>
    </source>
</evidence>
<comment type="caution">
    <text evidence="2">The sequence shown here is derived from an EMBL/GenBank/DDBJ whole genome shotgun (WGS) entry which is preliminary data.</text>
</comment>
<protein>
    <submittedName>
        <fullName evidence="2">Type II secretory pathway component PulF</fullName>
    </submittedName>
</protein>
<dbReference type="RefSeq" id="WP_165832605.1">
    <property type="nucleotide sequence ID" value="NZ_JACCEX010000004.1"/>
</dbReference>
<dbReference type="Proteomes" id="UP000246145">
    <property type="component" value="Unassembled WGS sequence"/>
</dbReference>
<proteinExistence type="predicted"/>
<keyword evidence="1" id="KW-0812">Transmembrane</keyword>
<keyword evidence="3" id="KW-1185">Reference proteome</keyword>
<evidence type="ECO:0000313" key="3">
    <source>
        <dbReference type="Proteomes" id="UP000246145"/>
    </source>
</evidence>
<keyword evidence="1" id="KW-1133">Transmembrane helix</keyword>
<feature type="transmembrane region" description="Helical" evidence="1">
    <location>
        <begin position="341"/>
        <end position="360"/>
    </location>
</feature>
<dbReference type="EMBL" id="QEKO01000004">
    <property type="protein sequence ID" value="PVY61471.1"/>
    <property type="molecule type" value="Genomic_DNA"/>
</dbReference>
<organism evidence="2 3">
    <name type="scientific">Pusillimonas noertemannii</name>
    <dbReference type="NCBI Taxonomy" id="305977"/>
    <lineage>
        <taxon>Bacteria</taxon>
        <taxon>Pseudomonadati</taxon>
        <taxon>Pseudomonadota</taxon>
        <taxon>Betaproteobacteria</taxon>
        <taxon>Burkholderiales</taxon>
        <taxon>Alcaligenaceae</taxon>
        <taxon>Pusillimonas</taxon>
    </lineage>
</organism>
<feature type="transmembrane region" description="Helical" evidence="1">
    <location>
        <begin position="176"/>
        <end position="207"/>
    </location>
</feature>
<reference evidence="2 3" key="1">
    <citation type="submission" date="2018-04" db="EMBL/GenBank/DDBJ databases">
        <title>Genomic Encyclopedia of Type Strains, Phase IV (KMG-IV): sequencing the most valuable type-strain genomes for metagenomic binning, comparative biology and taxonomic classification.</title>
        <authorList>
            <person name="Goeker M."/>
        </authorList>
    </citation>
    <scope>NUCLEOTIDE SEQUENCE [LARGE SCALE GENOMIC DNA]</scope>
    <source>
        <strain evidence="2 3">DSM 10065</strain>
    </source>
</reference>
<keyword evidence="1" id="KW-0472">Membrane</keyword>
<feature type="transmembrane region" description="Helical" evidence="1">
    <location>
        <begin position="131"/>
        <end position="156"/>
    </location>
</feature>
<gene>
    <name evidence="2" type="ORF">C7440_3024</name>
</gene>
<accession>A0A2U1CKF1</accession>